<dbReference type="InParanoid" id="V5IL93"/>
<feature type="compositionally biased region" description="Basic and acidic residues" evidence="1">
    <location>
        <begin position="47"/>
        <end position="67"/>
    </location>
</feature>
<dbReference type="OrthoDB" id="432970at2759"/>
<accession>V5IL93</accession>
<dbReference type="PaxDb" id="5141-EFNCRP00000006984"/>
<evidence type="ECO:0000313" key="3">
    <source>
        <dbReference type="EMBL" id="ESA42095.1"/>
    </source>
</evidence>
<dbReference type="GeneID" id="23568471"/>
<dbReference type="InterPro" id="IPR027974">
    <property type="entry name" value="DUF4470"/>
</dbReference>
<protein>
    <recommendedName>
        <fullName evidence="2">DUF4470 domain-containing protein</fullName>
    </recommendedName>
</protein>
<dbReference type="Proteomes" id="UP000001805">
    <property type="component" value="Chromosome 5, Linkage Group VI"/>
</dbReference>
<feature type="compositionally biased region" description="Basic and acidic residues" evidence="1">
    <location>
        <begin position="1251"/>
        <end position="1263"/>
    </location>
</feature>
<gene>
    <name evidence="3" type="ORF">NCU07114</name>
</gene>
<dbReference type="RefSeq" id="XP_011395003.1">
    <property type="nucleotide sequence ID" value="XM_011396701.1"/>
</dbReference>
<dbReference type="EMBL" id="CM002241">
    <property type="protein sequence ID" value="ESA42095.1"/>
    <property type="molecule type" value="Genomic_DNA"/>
</dbReference>
<feature type="region of interest" description="Disordered" evidence="1">
    <location>
        <begin position="1251"/>
        <end position="1270"/>
    </location>
</feature>
<keyword evidence="4" id="KW-1185">Reference proteome</keyword>
<feature type="compositionally biased region" description="Basic residues" evidence="1">
    <location>
        <begin position="34"/>
        <end position="46"/>
    </location>
</feature>
<organism evidence="3 4">
    <name type="scientific">Neurospora crassa (strain ATCC 24698 / 74-OR23-1A / CBS 708.71 / DSM 1257 / FGSC 987)</name>
    <dbReference type="NCBI Taxonomy" id="367110"/>
    <lineage>
        <taxon>Eukaryota</taxon>
        <taxon>Fungi</taxon>
        <taxon>Dikarya</taxon>
        <taxon>Ascomycota</taxon>
        <taxon>Pezizomycotina</taxon>
        <taxon>Sordariomycetes</taxon>
        <taxon>Sordariomycetidae</taxon>
        <taxon>Sordariales</taxon>
        <taxon>Sordariaceae</taxon>
        <taxon>Neurospora</taxon>
    </lineage>
</organism>
<dbReference type="VEuPathDB" id="FungiDB:NCU07114"/>
<sequence>MLTPVGTGVLRYSYPMGDTPAVCLTQDIPPSFRVRARARATKRRDTKGKEKEGEKENDRQDDDSHNDQEDPISILLLGCGDLRKILFTINLDKGRQLDITCCDNERSIVARNTLFLTLLIDMDSQTPLTLSLQDLFPVYYHLYLPPCLTSLITSQARKLIDISDSLQTWHASTYGRGGIRFCDSYSLSRAREVWQCWAQFDGNDGPGVTDVDFKAKFEADLAATRGVRTDERVDSTGYNLVYTAIRSAAPAADEDMRHLNDLHQQFWRVGSLSLQNSDAVKKESRQVNPMFVTPDVGRVRMHWGLDPLLGFPLAEAYTRTVNEPEDVSAPQKVVALVMEKFAAWCQSFKNAWAERSVVTRWFVGDAIAFGHTLQGCANGVTVNAHWYRSRHSFRRLKFDGEDYQPGSPTPAPLSFMVIDTSNLIDDLGALNVLVATSPLLENNLAATIYTEMLTRYHRTYKDEADNLLCGPLSTVALLLDDDHNSTHERRSNHKLYTPASLAAFLKLTKGRVQVDDWTATIEAILALIEKEPRREAHGDSEPIADYTPELRAWLHLFGVYTPLEWRVSNNNTHLMPRSERLWQLQTWRKIPPVMCVTVVVPQYKSVVVGRLERDNLAVGMPTFVECAISKPGDNKSCHGFAAVQLGYGWPQREVTRVRGSKSIFNTIMRLPNLEGKYHLMVSFMVPTSVLLQNPKTSMVKVQFRRTPNAADYGDVLGPGLTIHETPLHNYDQVVITRYPPRVRGIPTVYEFPRTLPPPDLSASAIIVAGMDELRSEIIPLTARLQFTCPELNSCLAKGYTAHYRLVSPCTYLITLSGSFTASTYDITSMSESLFVHRDGPETCTWESSFPFSFPLLTDIFTADLITGPVSPDNNSIELLVRTIRPADIRAIGASPSWIYPILLSPPLPHSASPVPYSSVTPILWSLPYLPCIDDLPVLNIQKLRSSSTSWRRFNLWLKNHTYTLSHWEHEHTDTQPESLQEDLLSIGELSWLQWKKMVQGMMLGFTAAVGRRQNVFAVCPGGDQQRVVSMVFFVSCLRLDVANRCVLLDGAVLVRTAETAALIDGLEKELNDCADATAPAWTEAELDTSLKYFNTTREGIHLWKEILPAHVERCRTWEHDADRCEYLHRAGATGVIIPMDDDTEESSVLCSCGNGRVPDHDSAPQKVWERIKKHLVRVAISPPFGCPFVEEPYVPEIKKNVNNPTPRPPPPPPKAVCRNPNCKRKDGKELDHTCPVCENTKYLYCSRPCRKADTARHKKEECQGGKGKKK</sequence>
<evidence type="ECO:0000313" key="4">
    <source>
        <dbReference type="Proteomes" id="UP000001805"/>
    </source>
</evidence>
<dbReference type="Pfam" id="PF14737">
    <property type="entry name" value="DUF4470"/>
    <property type="match status" value="1"/>
</dbReference>
<dbReference type="KEGG" id="ncr:NCU07114"/>
<evidence type="ECO:0000259" key="2">
    <source>
        <dbReference type="Pfam" id="PF14737"/>
    </source>
</evidence>
<reference evidence="3 4" key="1">
    <citation type="journal article" date="2003" name="Nature">
        <title>The genome sequence of the filamentous fungus Neurospora crassa.</title>
        <authorList>
            <person name="Galagan J.E."/>
            <person name="Calvo S.E."/>
            <person name="Borkovich K.A."/>
            <person name="Selker E.U."/>
            <person name="Read N.D."/>
            <person name="Jaffe D."/>
            <person name="FitzHugh W."/>
            <person name="Ma L.J."/>
            <person name="Smirnov S."/>
            <person name="Purcell S."/>
            <person name="Rehman B."/>
            <person name="Elkins T."/>
            <person name="Engels R."/>
            <person name="Wang S."/>
            <person name="Nielsen C.B."/>
            <person name="Butler J."/>
            <person name="Endrizzi M."/>
            <person name="Qui D."/>
            <person name="Ianakiev P."/>
            <person name="Bell-Pedersen D."/>
            <person name="Nelson M.A."/>
            <person name="Werner-Washburne M."/>
            <person name="Selitrennikoff C.P."/>
            <person name="Kinsey J.A."/>
            <person name="Braun E.L."/>
            <person name="Zelter A."/>
            <person name="Schulte U."/>
            <person name="Kothe G.O."/>
            <person name="Jedd G."/>
            <person name="Mewes W."/>
            <person name="Staben C."/>
            <person name="Marcotte E."/>
            <person name="Greenberg D."/>
            <person name="Roy A."/>
            <person name="Foley K."/>
            <person name="Naylor J."/>
            <person name="Stange-Thomann N."/>
            <person name="Barrett R."/>
            <person name="Gnerre S."/>
            <person name="Kamal M."/>
            <person name="Kamvysselis M."/>
            <person name="Mauceli E."/>
            <person name="Bielke C."/>
            <person name="Rudd S."/>
            <person name="Frishman D."/>
            <person name="Krystofova S."/>
            <person name="Rasmussen C."/>
            <person name="Metzenberg R.L."/>
            <person name="Perkins D.D."/>
            <person name="Kroken S."/>
            <person name="Cogoni C."/>
            <person name="Macino G."/>
            <person name="Catcheside D."/>
            <person name="Li W."/>
            <person name="Pratt R.J."/>
            <person name="Osmani S.A."/>
            <person name="DeSouza C.P."/>
            <person name="Glass L."/>
            <person name="Orbach M.J."/>
            <person name="Berglund J.A."/>
            <person name="Voelker R."/>
            <person name="Yarden O."/>
            <person name="Plamann M."/>
            <person name="Seiler S."/>
            <person name="Dunlap J."/>
            <person name="Radford A."/>
            <person name="Aramayo R."/>
            <person name="Natvig D.O."/>
            <person name="Alex L.A."/>
            <person name="Mannhaupt G."/>
            <person name="Ebbole D.J."/>
            <person name="Freitag M."/>
            <person name="Paulsen I."/>
            <person name="Sachs M.S."/>
            <person name="Lander E.S."/>
            <person name="Nusbaum C."/>
            <person name="Birren B."/>
        </authorList>
    </citation>
    <scope>NUCLEOTIDE SEQUENCE [LARGE SCALE GENOMIC DNA]</scope>
    <source>
        <strain evidence="4">ATCC 24698 / 74-OR23-1A / CBS 708.71 / DSM 1257 / FGSC 987</strain>
    </source>
</reference>
<evidence type="ECO:0000256" key="1">
    <source>
        <dbReference type="SAM" id="MobiDB-lite"/>
    </source>
</evidence>
<proteinExistence type="predicted"/>
<name>V5IL93_NEUCR</name>
<feature type="domain" description="DUF4470" evidence="2">
    <location>
        <begin position="15"/>
        <end position="144"/>
    </location>
</feature>
<dbReference type="AlphaFoldDB" id="V5IL93"/>
<feature type="region of interest" description="Disordered" evidence="1">
    <location>
        <begin position="34"/>
        <end position="67"/>
    </location>
</feature>